<keyword evidence="4" id="KW-1185">Reference proteome</keyword>
<evidence type="ECO:0000256" key="2">
    <source>
        <dbReference type="SAM" id="Phobius"/>
    </source>
</evidence>
<gene>
    <name evidence="3" type="ORF">MSAN_00657300</name>
</gene>
<feature type="transmembrane region" description="Helical" evidence="2">
    <location>
        <begin position="55"/>
        <end position="77"/>
    </location>
</feature>
<name>A0A8H6Z3P6_9AGAR</name>
<keyword evidence="2" id="KW-1133">Transmembrane helix</keyword>
<reference evidence="3" key="1">
    <citation type="submission" date="2020-05" db="EMBL/GenBank/DDBJ databases">
        <title>Mycena genomes resolve the evolution of fungal bioluminescence.</title>
        <authorList>
            <person name="Tsai I.J."/>
        </authorList>
    </citation>
    <scope>NUCLEOTIDE SEQUENCE</scope>
    <source>
        <strain evidence="3">160909Yilan</strain>
    </source>
</reference>
<dbReference type="EMBL" id="JACAZH010000004">
    <property type="protein sequence ID" value="KAF7370262.1"/>
    <property type="molecule type" value="Genomic_DNA"/>
</dbReference>
<protein>
    <submittedName>
        <fullName evidence="3">Uncharacterized protein</fullName>
    </submittedName>
</protein>
<evidence type="ECO:0000313" key="4">
    <source>
        <dbReference type="Proteomes" id="UP000623467"/>
    </source>
</evidence>
<dbReference type="Proteomes" id="UP000623467">
    <property type="component" value="Unassembled WGS sequence"/>
</dbReference>
<keyword evidence="2" id="KW-0812">Transmembrane</keyword>
<dbReference type="AlphaFoldDB" id="A0A8H6Z3P6"/>
<feature type="region of interest" description="Disordered" evidence="1">
    <location>
        <begin position="1"/>
        <end position="30"/>
    </location>
</feature>
<feature type="transmembrane region" description="Helical" evidence="2">
    <location>
        <begin position="83"/>
        <end position="107"/>
    </location>
</feature>
<dbReference type="OrthoDB" id="2881378at2759"/>
<organism evidence="3 4">
    <name type="scientific">Mycena sanguinolenta</name>
    <dbReference type="NCBI Taxonomy" id="230812"/>
    <lineage>
        <taxon>Eukaryota</taxon>
        <taxon>Fungi</taxon>
        <taxon>Dikarya</taxon>
        <taxon>Basidiomycota</taxon>
        <taxon>Agaricomycotina</taxon>
        <taxon>Agaricomycetes</taxon>
        <taxon>Agaricomycetidae</taxon>
        <taxon>Agaricales</taxon>
        <taxon>Marasmiineae</taxon>
        <taxon>Mycenaceae</taxon>
        <taxon>Mycena</taxon>
    </lineage>
</organism>
<feature type="transmembrane region" description="Helical" evidence="2">
    <location>
        <begin position="179"/>
        <end position="196"/>
    </location>
</feature>
<evidence type="ECO:0000313" key="3">
    <source>
        <dbReference type="EMBL" id="KAF7370262.1"/>
    </source>
</evidence>
<proteinExistence type="predicted"/>
<accession>A0A8H6Z3P6</accession>
<evidence type="ECO:0000256" key="1">
    <source>
        <dbReference type="SAM" id="MobiDB-lite"/>
    </source>
</evidence>
<sequence>MDSKTQPLLTDVEANLGRPENSPSAPDPQAEHVCARCSAQLEPRNGKEVKITWRLILILLANFFAITMFSLVVAQMAEARRASVVGVLAALWATSTVVVLGLLLYTARRPGHKLGRTIVQIYVLCALAFTWILSLVGMITQNTRECAWHWYRVSWGNGRMSSGHYVNTVSCALFTSADVLTWFLIITLLGAAYATYRRAITMHGTSTTMVSVATWRLANAGEAEGAIKI</sequence>
<feature type="transmembrane region" description="Helical" evidence="2">
    <location>
        <begin position="119"/>
        <end position="140"/>
    </location>
</feature>
<keyword evidence="2" id="KW-0472">Membrane</keyword>
<comment type="caution">
    <text evidence="3">The sequence shown here is derived from an EMBL/GenBank/DDBJ whole genome shotgun (WGS) entry which is preliminary data.</text>
</comment>